<dbReference type="AlphaFoldDB" id="A0A0H4A3Q1"/>
<name>A0A0H4A3Q1_9VIBR</name>
<protein>
    <recommendedName>
        <fullName evidence="1">Glyoxalase</fullName>
    </recommendedName>
</protein>
<dbReference type="NCBIfam" id="NF008747">
    <property type="entry name" value="PRK11780.1"/>
    <property type="match status" value="1"/>
</dbReference>
<dbReference type="PIRSF" id="PIRSF006320">
    <property type="entry name" value="Elb2"/>
    <property type="match status" value="1"/>
</dbReference>
<dbReference type="SUPFAM" id="SSF52317">
    <property type="entry name" value="Class I glutamine amidotransferase-like"/>
    <property type="match status" value="1"/>
</dbReference>
<comment type="similarity">
    <text evidence="1">Belongs to the peptidase C56 family.</text>
</comment>
<reference evidence="2" key="1">
    <citation type="journal article" date="2015" name="MBio">
        <title>Eco-Evolutionary Dynamics of Episomes among Ecologically Cohesive Bacterial Populations.</title>
        <authorList>
            <person name="Xue H."/>
            <person name="Cordero O.X."/>
            <person name="Camas F.M."/>
            <person name="Trimble W."/>
            <person name="Meyer F."/>
            <person name="Guglielmini J."/>
            <person name="Rocha E.P."/>
            <person name="Polz M.F."/>
        </authorList>
    </citation>
    <scope>NUCLEOTIDE SEQUENCE</scope>
    <source>
        <strain evidence="2">FF_273</strain>
    </source>
</reference>
<dbReference type="InterPro" id="IPR026041">
    <property type="entry name" value="ElbB"/>
</dbReference>
<comment type="catalytic activity">
    <reaction evidence="1">
        <text>glyoxal + H2O = glycolate + H(+)</text>
        <dbReference type="Rhea" id="RHEA:51672"/>
        <dbReference type="ChEBI" id="CHEBI:15377"/>
        <dbReference type="ChEBI" id="CHEBI:15378"/>
        <dbReference type="ChEBI" id="CHEBI:29805"/>
        <dbReference type="ChEBI" id="CHEBI:34779"/>
    </reaction>
</comment>
<sequence>MIKIAVVLSGCGVFDGTEINEAVLTLLALEERGISYQCFAPDKPQFHTINHLKGEDKKQARNVLEESARIVRGNVSALSELNEQEFSALIIPGGFGVAKNLSTFATDGADFSIDVEFQKVMTAFARKKKPVGYMCIAPVLLPKVYNSVRCTIGYDEEIASVINKLGGLHVDCPVDNIVVDNDYNVVTTPAYMSAESIADAKKGIDKLVEQVASLI</sequence>
<dbReference type="Gene3D" id="3.40.50.880">
    <property type="match status" value="1"/>
</dbReference>
<dbReference type="InterPro" id="IPR029062">
    <property type="entry name" value="Class_I_gatase-like"/>
</dbReference>
<dbReference type="PANTHER" id="PTHR10224:SF12">
    <property type="entry name" value="GLYOXALASE ELBB"/>
    <property type="match status" value="1"/>
</dbReference>
<evidence type="ECO:0000256" key="1">
    <source>
        <dbReference type="PIRNR" id="PIRNR006320"/>
    </source>
</evidence>
<accession>A0A0H4A3Q1</accession>
<organism evidence="2">
    <name type="scientific">Vibrio sp. FF_273</name>
    <dbReference type="NCBI Taxonomy" id="1652830"/>
    <lineage>
        <taxon>Bacteria</taxon>
        <taxon>Pseudomonadati</taxon>
        <taxon>Pseudomonadota</taxon>
        <taxon>Gammaproteobacteria</taxon>
        <taxon>Vibrionales</taxon>
        <taxon>Vibrionaceae</taxon>
        <taxon>Vibrio</taxon>
    </lineage>
</organism>
<dbReference type="EMBL" id="KP795710">
    <property type="protein sequence ID" value="AKN40904.1"/>
    <property type="molecule type" value="Genomic_DNA"/>
</dbReference>
<dbReference type="CDD" id="cd03133">
    <property type="entry name" value="GATase1_ES1"/>
    <property type="match status" value="1"/>
</dbReference>
<keyword evidence="1" id="KW-0456">Lyase</keyword>
<dbReference type="PANTHER" id="PTHR10224">
    <property type="entry name" value="ES1 PROTEIN HOMOLOG, MITOCHONDRIAL"/>
    <property type="match status" value="1"/>
</dbReference>
<dbReference type="GO" id="GO:0016829">
    <property type="term" value="F:lyase activity"/>
    <property type="evidence" value="ECO:0007669"/>
    <property type="project" value="UniProtKB-UniRule"/>
</dbReference>
<evidence type="ECO:0000313" key="2">
    <source>
        <dbReference type="EMBL" id="AKN40904.1"/>
    </source>
</evidence>
<comment type="function">
    <text evidence="1">Displays glyoxalase activity, catalyzing the conversion of glyoxal to glycolate.</text>
</comment>
<proteinExistence type="inferred from homology"/>